<accession>A0A4Y2FB73</accession>
<gene>
    <name evidence="1" type="ORF">AVEN_71688_1</name>
</gene>
<dbReference type="InterPro" id="IPR036397">
    <property type="entry name" value="RNaseH_sf"/>
</dbReference>
<protein>
    <recommendedName>
        <fullName evidence="3">Histone-lysine N-methyltransferase SETMAR</fullName>
    </recommendedName>
</protein>
<sequence>MAGRINTPAKCVFRSTIRFLQADGWLVENDRCSCLLSDFTTKSIMASRVIFIHDNARPHNALVTQQLLKQFKWNVSDHPVYSDE</sequence>
<dbReference type="GO" id="GO:0003676">
    <property type="term" value="F:nucleic acid binding"/>
    <property type="evidence" value="ECO:0007669"/>
    <property type="project" value="InterPro"/>
</dbReference>
<dbReference type="Gene3D" id="3.30.420.10">
    <property type="entry name" value="Ribonuclease H-like superfamily/Ribonuclease H"/>
    <property type="match status" value="1"/>
</dbReference>
<evidence type="ECO:0000313" key="1">
    <source>
        <dbReference type="EMBL" id="GBM38582.1"/>
    </source>
</evidence>
<comment type="caution">
    <text evidence="1">The sequence shown here is derived from an EMBL/GenBank/DDBJ whole genome shotgun (WGS) entry which is preliminary data.</text>
</comment>
<dbReference type="Proteomes" id="UP000499080">
    <property type="component" value="Unassembled WGS sequence"/>
</dbReference>
<keyword evidence="2" id="KW-1185">Reference proteome</keyword>
<evidence type="ECO:0000313" key="2">
    <source>
        <dbReference type="Proteomes" id="UP000499080"/>
    </source>
</evidence>
<evidence type="ECO:0008006" key="3">
    <source>
        <dbReference type="Google" id="ProtNLM"/>
    </source>
</evidence>
<name>A0A4Y2FB73_ARAVE</name>
<dbReference type="EMBL" id="BGPR01000872">
    <property type="protein sequence ID" value="GBM38582.1"/>
    <property type="molecule type" value="Genomic_DNA"/>
</dbReference>
<organism evidence="1 2">
    <name type="scientific">Araneus ventricosus</name>
    <name type="common">Orbweaver spider</name>
    <name type="synonym">Epeira ventricosa</name>
    <dbReference type="NCBI Taxonomy" id="182803"/>
    <lineage>
        <taxon>Eukaryota</taxon>
        <taxon>Metazoa</taxon>
        <taxon>Ecdysozoa</taxon>
        <taxon>Arthropoda</taxon>
        <taxon>Chelicerata</taxon>
        <taxon>Arachnida</taxon>
        <taxon>Araneae</taxon>
        <taxon>Araneomorphae</taxon>
        <taxon>Entelegynae</taxon>
        <taxon>Araneoidea</taxon>
        <taxon>Araneidae</taxon>
        <taxon>Araneus</taxon>
    </lineage>
</organism>
<proteinExistence type="predicted"/>
<reference evidence="1 2" key="1">
    <citation type="journal article" date="2019" name="Sci. Rep.">
        <title>Orb-weaving spider Araneus ventricosus genome elucidates the spidroin gene catalogue.</title>
        <authorList>
            <person name="Kono N."/>
            <person name="Nakamura H."/>
            <person name="Ohtoshi R."/>
            <person name="Moran D.A.P."/>
            <person name="Shinohara A."/>
            <person name="Yoshida Y."/>
            <person name="Fujiwara M."/>
            <person name="Mori M."/>
            <person name="Tomita M."/>
            <person name="Arakawa K."/>
        </authorList>
    </citation>
    <scope>NUCLEOTIDE SEQUENCE [LARGE SCALE GENOMIC DNA]</scope>
</reference>
<dbReference type="AlphaFoldDB" id="A0A4Y2FB73"/>